<proteinExistence type="predicted"/>
<keyword evidence="3 5" id="KW-1133">Transmembrane helix</keyword>
<keyword evidence="2 5" id="KW-0812">Transmembrane</keyword>
<name>A0A0B1T302_OESDE</name>
<dbReference type="EMBL" id="KN553784">
    <property type="protein sequence ID" value="KHJ89775.1"/>
    <property type="molecule type" value="Genomic_DNA"/>
</dbReference>
<dbReference type="InterPro" id="IPR013525">
    <property type="entry name" value="ABC2_TM"/>
</dbReference>
<evidence type="ECO:0000313" key="7">
    <source>
        <dbReference type="EMBL" id="KHJ89775.1"/>
    </source>
</evidence>
<protein>
    <recommendedName>
        <fullName evidence="6">ABC-2 type transporter transmembrane domain-containing protein</fullName>
    </recommendedName>
</protein>
<dbReference type="PANTHER" id="PTHR19229:SF250">
    <property type="entry name" value="ABC TRANSPORTER DOMAIN-CONTAINING PROTEIN-RELATED"/>
    <property type="match status" value="1"/>
</dbReference>
<keyword evidence="8" id="KW-1185">Reference proteome</keyword>
<evidence type="ECO:0000256" key="1">
    <source>
        <dbReference type="ARBA" id="ARBA00004141"/>
    </source>
</evidence>
<feature type="domain" description="ABC-2 type transporter transmembrane" evidence="6">
    <location>
        <begin position="133"/>
        <end position="334"/>
    </location>
</feature>
<accession>A0A0B1T302</accession>
<feature type="transmembrane region" description="Helical" evidence="5">
    <location>
        <begin position="219"/>
        <end position="244"/>
    </location>
</feature>
<feature type="transmembrane region" description="Helical" evidence="5">
    <location>
        <begin position="281"/>
        <end position="299"/>
    </location>
</feature>
<dbReference type="Pfam" id="PF12698">
    <property type="entry name" value="ABC2_membrane_3"/>
    <property type="match status" value="1"/>
</dbReference>
<evidence type="ECO:0000313" key="8">
    <source>
        <dbReference type="Proteomes" id="UP000053660"/>
    </source>
</evidence>
<comment type="subcellular location">
    <subcellularLocation>
        <location evidence="1">Membrane</location>
        <topology evidence="1">Multi-pass membrane protein</topology>
    </subcellularLocation>
</comment>
<feature type="transmembrane region" description="Helical" evidence="5">
    <location>
        <begin position="175"/>
        <end position="198"/>
    </location>
</feature>
<evidence type="ECO:0000256" key="2">
    <source>
        <dbReference type="ARBA" id="ARBA00022692"/>
    </source>
</evidence>
<feature type="non-terminal residue" evidence="7">
    <location>
        <position position="337"/>
    </location>
</feature>
<dbReference type="OrthoDB" id="10255969at2759"/>
<dbReference type="AlphaFoldDB" id="A0A0B1T302"/>
<dbReference type="PANTHER" id="PTHR19229">
    <property type="entry name" value="ATP-BINDING CASSETTE TRANSPORTER SUBFAMILY A ABCA"/>
    <property type="match status" value="1"/>
</dbReference>
<sequence length="337" mass="38337">MEPPNFFQRSVPIRIWYLVKVRVYLFSGFSTEEEMVAYAKESFSNQCSNPLLAGVTFSDSIAERLASDGDLEYTIRLSNTNRRSKGSIGVNSYTPWNTKVVFAVQFISGPINPSDSDGGYPGYWKEGFMTVQKSIDNAIYEILTGEHIPVLNANLLIGRFPFPAYQSKIIEVGSFFLPVIVVFSYMTSVIYIVKSVVMEKESRLKEYMRVMGLSQWIHWVGHFIMNYVKLVVSVIVLTILLHFVTTKSDATIMFVFFLLYAFNALYFAFAISTFMQSGTAATLMAVVGWMLLYFWYAIFNSFDYATPYPLGIRLVNCLNPDIAMAYGITFLAQYETQ</sequence>
<dbReference type="GO" id="GO:0140359">
    <property type="term" value="F:ABC-type transporter activity"/>
    <property type="evidence" value="ECO:0007669"/>
    <property type="project" value="InterPro"/>
</dbReference>
<evidence type="ECO:0000259" key="6">
    <source>
        <dbReference type="Pfam" id="PF12698"/>
    </source>
</evidence>
<evidence type="ECO:0000256" key="3">
    <source>
        <dbReference type="ARBA" id="ARBA00022989"/>
    </source>
</evidence>
<evidence type="ECO:0000256" key="4">
    <source>
        <dbReference type="ARBA" id="ARBA00023136"/>
    </source>
</evidence>
<reference evidence="7 8" key="1">
    <citation type="submission" date="2014-03" db="EMBL/GenBank/DDBJ databases">
        <title>Draft genome of the hookworm Oesophagostomum dentatum.</title>
        <authorList>
            <person name="Mitreva M."/>
        </authorList>
    </citation>
    <scope>NUCLEOTIDE SEQUENCE [LARGE SCALE GENOMIC DNA]</scope>
    <source>
        <strain evidence="7 8">OD-Hann</strain>
    </source>
</reference>
<dbReference type="Proteomes" id="UP000053660">
    <property type="component" value="Unassembled WGS sequence"/>
</dbReference>
<dbReference type="GO" id="GO:0005319">
    <property type="term" value="F:lipid transporter activity"/>
    <property type="evidence" value="ECO:0007669"/>
    <property type="project" value="TreeGrafter"/>
</dbReference>
<dbReference type="GO" id="GO:0016020">
    <property type="term" value="C:membrane"/>
    <property type="evidence" value="ECO:0007669"/>
    <property type="project" value="UniProtKB-SubCell"/>
</dbReference>
<gene>
    <name evidence="7" type="ORF">OESDEN_10391</name>
</gene>
<keyword evidence="4 5" id="KW-0472">Membrane</keyword>
<dbReference type="InterPro" id="IPR026082">
    <property type="entry name" value="ABCA"/>
</dbReference>
<organism evidence="7 8">
    <name type="scientific">Oesophagostomum dentatum</name>
    <name type="common">Nodular worm</name>
    <dbReference type="NCBI Taxonomy" id="61180"/>
    <lineage>
        <taxon>Eukaryota</taxon>
        <taxon>Metazoa</taxon>
        <taxon>Ecdysozoa</taxon>
        <taxon>Nematoda</taxon>
        <taxon>Chromadorea</taxon>
        <taxon>Rhabditida</taxon>
        <taxon>Rhabditina</taxon>
        <taxon>Rhabditomorpha</taxon>
        <taxon>Strongyloidea</taxon>
        <taxon>Strongylidae</taxon>
        <taxon>Oesophagostomum</taxon>
    </lineage>
</organism>
<evidence type="ECO:0000256" key="5">
    <source>
        <dbReference type="SAM" id="Phobius"/>
    </source>
</evidence>
<feature type="transmembrane region" description="Helical" evidence="5">
    <location>
        <begin position="250"/>
        <end position="269"/>
    </location>
</feature>